<keyword evidence="6" id="KW-1185">Reference proteome</keyword>
<dbReference type="InterPro" id="IPR036322">
    <property type="entry name" value="WD40_repeat_dom_sf"/>
</dbReference>
<dbReference type="InterPro" id="IPR015943">
    <property type="entry name" value="WD40/YVTN_repeat-like_dom_sf"/>
</dbReference>
<dbReference type="SMART" id="SM00320">
    <property type="entry name" value="WD40"/>
    <property type="match status" value="6"/>
</dbReference>
<dbReference type="PANTHER" id="PTHR14221:SF31">
    <property type="entry name" value="TRANSDUCIN_WD40 REPEAT-LIKE SUPERFAMILY PROTEIN"/>
    <property type="match status" value="1"/>
</dbReference>
<feature type="repeat" description="WD" evidence="3">
    <location>
        <begin position="228"/>
        <end position="269"/>
    </location>
</feature>
<protein>
    <recommendedName>
        <fullName evidence="7">WD repeat-containing protein 44</fullName>
    </recommendedName>
</protein>
<accession>A0A9Q0K9R7</accession>
<evidence type="ECO:0000256" key="2">
    <source>
        <dbReference type="ARBA" id="ARBA00022737"/>
    </source>
</evidence>
<proteinExistence type="predicted"/>
<feature type="region of interest" description="Disordered" evidence="4">
    <location>
        <begin position="184"/>
        <end position="210"/>
    </location>
</feature>
<feature type="compositionally biased region" description="Basic and acidic residues" evidence="4">
    <location>
        <begin position="184"/>
        <end position="194"/>
    </location>
</feature>
<dbReference type="InterPro" id="IPR020472">
    <property type="entry name" value="WD40_PAC1"/>
</dbReference>
<dbReference type="AlphaFoldDB" id="A0A9Q0K9R7"/>
<name>A0A9Q0K9R7_9MAGN</name>
<evidence type="ECO:0008006" key="7">
    <source>
        <dbReference type="Google" id="ProtNLM"/>
    </source>
</evidence>
<comment type="caution">
    <text evidence="5">The sequence shown here is derived from an EMBL/GenBank/DDBJ whole genome shotgun (WGS) entry which is preliminary data.</text>
</comment>
<gene>
    <name evidence="5" type="ORF">NE237_018362</name>
</gene>
<keyword evidence="1 3" id="KW-0853">WD repeat</keyword>
<dbReference type="SUPFAM" id="SSF50978">
    <property type="entry name" value="WD40 repeat-like"/>
    <property type="match status" value="1"/>
</dbReference>
<feature type="compositionally biased region" description="Polar residues" evidence="4">
    <location>
        <begin position="195"/>
        <end position="207"/>
    </location>
</feature>
<feature type="repeat" description="WD" evidence="3">
    <location>
        <begin position="357"/>
        <end position="399"/>
    </location>
</feature>
<dbReference type="OrthoDB" id="408728at2759"/>
<dbReference type="PROSITE" id="PS50082">
    <property type="entry name" value="WD_REPEATS_2"/>
    <property type="match status" value="3"/>
</dbReference>
<organism evidence="5 6">
    <name type="scientific">Protea cynaroides</name>
    <dbReference type="NCBI Taxonomy" id="273540"/>
    <lineage>
        <taxon>Eukaryota</taxon>
        <taxon>Viridiplantae</taxon>
        <taxon>Streptophyta</taxon>
        <taxon>Embryophyta</taxon>
        <taxon>Tracheophyta</taxon>
        <taxon>Spermatophyta</taxon>
        <taxon>Magnoliopsida</taxon>
        <taxon>Proteales</taxon>
        <taxon>Proteaceae</taxon>
        <taxon>Protea</taxon>
    </lineage>
</organism>
<evidence type="ECO:0000313" key="5">
    <source>
        <dbReference type="EMBL" id="KAJ4966513.1"/>
    </source>
</evidence>
<dbReference type="EMBL" id="JAMYWD010000007">
    <property type="protein sequence ID" value="KAJ4966513.1"/>
    <property type="molecule type" value="Genomic_DNA"/>
</dbReference>
<dbReference type="InterPro" id="IPR040324">
    <property type="entry name" value="WDR44/Dgr2"/>
</dbReference>
<dbReference type="InterPro" id="IPR001680">
    <property type="entry name" value="WD40_rpt"/>
</dbReference>
<dbReference type="PRINTS" id="PR00320">
    <property type="entry name" value="GPROTEINBRPT"/>
</dbReference>
<reference evidence="5" key="1">
    <citation type="journal article" date="2023" name="Plant J.">
        <title>The genome of the king protea, Protea cynaroides.</title>
        <authorList>
            <person name="Chang J."/>
            <person name="Duong T.A."/>
            <person name="Schoeman C."/>
            <person name="Ma X."/>
            <person name="Roodt D."/>
            <person name="Barker N."/>
            <person name="Li Z."/>
            <person name="Van de Peer Y."/>
            <person name="Mizrachi E."/>
        </authorList>
    </citation>
    <scope>NUCLEOTIDE SEQUENCE</scope>
    <source>
        <tissue evidence="5">Young leaves</tissue>
    </source>
</reference>
<evidence type="ECO:0000313" key="6">
    <source>
        <dbReference type="Proteomes" id="UP001141806"/>
    </source>
</evidence>
<evidence type="ECO:0000256" key="1">
    <source>
        <dbReference type="ARBA" id="ARBA00022574"/>
    </source>
</evidence>
<evidence type="ECO:0000256" key="3">
    <source>
        <dbReference type="PROSITE-ProRule" id="PRU00221"/>
    </source>
</evidence>
<dbReference type="Gene3D" id="2.130.10.10">
    <property type="entry name" value="YVTN repeat-like/Quinoprotein amine dehydrogenase"/>
    <property type="match status" value="1"/>
</dbReference>
<dbReference type="FunFam" id="2.130.10.10:FF:000849">
    <property type="entry name" value="WD repeat-containing protein 44"/>
    <property type="match status" value="1"/>
</dbReference>
<feature type="repeat" description="WD" evidence="3">
    <location>
        <begin position="317"/>
        <end position="357"/>
    </location>
</feature>
<dbReference type="Pfam" id="PF00400">
    <property type="entry name" value="WD40"/>
    <property type="match status" value="4"/>
</dbReference>
<dbReference type="CDD" id="cd00200">
    <property type="entry name" value="WD40"/>
    <property type="match status" value="1"/>
</dbReference>
<sequence length="667" mass="74074">MPRCDEETIEVFFDSVDCLRTCDSATLDDSESVYSDLDFDKSGYEIWRNEPGSVRERRERFLGSMGFNEFASREIAEDSSCSSSPEVEELERISEYSGAVSRLWASCSDGGLEDLVCEGRETDAGTVPLDREVEQGKSFVLTSAHELDPSAPKEVASPRGELGGQLNVSTSKIRSLWKSLTMKRKGETVGKSDDSGSSPETSKTNRLQVRRNKKRFMEFTGVYMGQDIQAHKGFIWTMKFSPDGRYLASGGEDGVVRIWRVTSADASCKYVAAEGSSKYLDRVKGGKLIMGRKNSNPASVVIPKKVFKIEESPIQEFHGHASDVLDLSWSKSNFLLSSSKDKTVRLWKVSSDECLKVFHHNNYVTCIQFNPVDDEYFISGSIDGKVRLWGVSEGRVVDWADARDIITAISYQPDGQGCIVGSITGSCRFYSASGNLHLDAQICIQGRKKCSGNRITGIQFSSDDSQRVMITSADSKVRILHGVEVIHKYRGLRKSGSQMSASLTSDGRHIISVGEDSHVYVWNYDTPSVPSSRQPKSVRSCEHFFAEGVSVAIPWSGGEKENMELACCSSRCFLQPQEQSDSASRVRDSDRFSLGSWFSMDGLTRSSATWPEEKLPSWDIPVVDHDHHHHAQHQHTALSATWGLVIVTAGLDGVIRTFHNYGLPVRQ</sequence>
<evidence type="ECO:0000256" key="4">
    <source>
        <dbReference type="SAM" id="MobiDB-lite"/>
    </source>
</evidence>
<keyword evidence="2" id="KW-0677">Repeat</keyword>
<dbReference type="PANTHER" id="PTHR14221">
    <property type="entry name" value="WD REPEAT DOMAIN 44"/>
    <property type="match status" value="1"/>
</dbReference>
<dbReference type="PROSITE" id="PS50294">
    <property type="entry name" value="WD_REPEATS_REGION"/>
    <property type="match status" value="3"/>
</dbReference>
<dbReference type="Proteomes" id="UP001141806">
    <property type="component" value="Unassembled WGS sequence"/>
</dbReference>